<evidence type="ECO:0000313" key="4">
    <source>
        <dbReference type="Proteomes" id="UP000318711"/>
    </source>
</evidence>
<evidence type="ECO:0000313" key="3">
    <source>
        <dbReference type="EMBL" id="TSC96994.1"/>
    </source>
</evidence>
<reference evidence="3 4" key="1">
    <citation type="submission" date="2017-07" db="EMBL/GenBank/DDBJ databases">
        <title>Mechanisms for carbon and nitrogen cycling indicate functional differentiation within the Candidate Phyla Radiation.</title>
        <authorList>
            <person name="Danczak R.E."/>
            <person name="Johnston M.D."/>
            <person name="Kenah C."/>
            <person name="Slattery M."/>
            <person name="Wrighton K.C."/>
            <person name="Wilkins M.J."/>
        </authorList>
    </citation>
    <scope>NUCLEOTIDE SEQUENCE [LARGE SCALE GENOMIC DNA]</scope>
    <source>
        <strain evidence="3">Licking1014_2</strain>
    </source>
</reference>
<gene>
    <name evidence="3" type="ORF">CEN88_235</name>
</gene>
<feature type="repeat" description="TPR" evidence="1">
    <location>
        <begin position="107"/>
        <end position="140"/>
    </location>
</feature>
<keyword evidence="2" id="KW-1133">Transmembrane helix</keyword>
<dbReference type="PANTHER" id="PTHR44998:SF1">
    <property type="entry name" value="UDP-N-ACETYLGLUCOSAMINE--PEPTIDE N-ACETYLGLUCOSAMINYLTRANSFERASE 110 KDA SUBUNIT"/>
    <property type="match status" value="1"/>
</dbReference>
<organism evidence="3 4">
    <name type="scientific">Candidatus Berkelbacteria bacterium Licking1014_2</name>
    <dbReference type="NCBI Taxonomy" id="2017146"/>
    <lineage>
        <taxon>Bacteria</taxon>
        <taxon>Candidatus Berkelbacteria</taxon>
    </lineage>
</organism>
<dbReference type="GO" id="GO:0006493">
    <property type="term" value="P:protein O-linked glycosylation"/>
    <property type="evidence" value="ECO:0007669"/>
    <property type="project" value="TreeGrafter"/>
</dbReference>
<dbReference type="InterPro" id="IPR011990">
    <property type="entry name" value="TPR-like_helical_dom_sf"/>
</dbReference>
<dbReference type="EMBL" id="VMGL01000023">
    <property type="protein sequence ID" value="TSC96994.1"/>
    <property type="molecule type" value="Genomic_DNA"/>
</dbReference>
<dbReference type="Gene3D" id="1.25.40.10">
    <property type="entry name" value="Tetratricopeptide repeat domain"/>
    <property type="match status" value="1"/>
</dbReference>
<keyword evidence="1" id="KW-0802">TPR repeat</keyword>
<dbReference type="PROSITE" id="PS50005">
    <property type="entry name" value="TPR"/>
    <property type="match status" value="1"/>
</dbReference>
<dbReference type="Proteomes" id="UP000318711">
    <property type="component" value="Unassembled WGS sequence"/>
</dbReference>
<proteinExistence type="predicted"/>
<evidence type="ECO:0000256" key="1">
    <source>
        <dbReference type="PROSITE-ProRule" id="PRU00339"/>
    </source>
</evidence>
<dbReference type="SMART" id="SM00028">
    <property type="entry name" value="TPR"/>
    <property type="match status" value="2"/>
</dbReference>
<feature type="transmembrane region" description="Helical" evidence="2">
    <location>
        <begin position="18"/>
        <end position="37"/>
    </location>
</feature>
<keyword evidence="2" id="KW-0472">Membrane</keyword>
<accession>A0A554LVW6</accession>
<dbReference type="GO" id="GO:0016757">
    <property type="term" value="F:glycosyltransferase activity"/>
    <property type="evidence" value="ECO:0007669"/>
    <property type="project" value="TreeGrafter"/>
</dbReference>
<dbReference type="SUPFAM" id="SSF48452">
    <property type="entry name" value="TPR-like"/>
    <property type="match status" value="1"/>
</dbReference>
<dbReference type="Pfam" id="PF00515">
    <property type="entry name" value="TPR_1"/>
    <property type="match status" value="1"/>
</dbReference>
<protein>
    <submittedName>
        <fullName evidence="3">Uncharacterized protein</fullName>
    </submittedName>
</protein>
<evidence type="ECO:0000256" key="2">
    <source>
        <dbReference type="SAM" id="Phobius"/>
    </source>
</evidence>
<keyword evidence="2" id="KW-0812">Transmembrane</keyword>
<sequence length="218" mass="24508">MNKIISKLKVKNAKLRKIIYIIIIALAVIVGAAVIFWPRPGQFISSAQQDLADKNSAAATSTIKKGLYFYPHNKELKLLLAQTYFSDKKYQEAINGYQQLVQGETTAETLNAMANAYRDNNDIQSAKQYYRQAIELNPQFVKPYINLATILNSEHEYSQSIELLEAGQKAGAGSEVVRLLAITYQRNQNPQSARLTLQSWLANNPDDKNAQNLLTELN</sequence>
<dbReference type="PROSITE" id="PS50293">
    <property type="entry name" value="TPR_REGION"/>
    <property type="match status" value="1"/>
</dbReference>
<dbReference type="InterPro" id="IPR019734">
    <property type="entry name" value="TPR_rpt"/>
</dbReference>
<dbReference type="AlphaFoldDB" id="A0A554LVW6"/>
<comment type="caution">
    <text evidence="3">The sequence shown here is derived from an EMBL/GenBank/DDBJ whole genome shotgun (WGS) entry which is preliminary data.</text>
</comment>
<name>A0A554LVW6_9BACT</name>
<dbReference type="PANTHER" id="PTHR44998">
    <property type="match status" value="1"/>
</dbReference>